<organism evidence="3 4">
    <name type="scientific">Candidatus Kaiserbacteria bacterium RIFCSPLOWO2_01_FULL_54_13</name>
    <dbReference type="NCBI Taxonomy" id="1798512"/>
    <lineage>
        <taxon>Bacteria</taxon>
        <taxon>Candidatus Kaiseribacteriota</taxon>
    </lineage>
</organism>
<sequence length="81" mass="7651">MSFLIKKVFRIGAYSFLSVVAFVVGFVVSGGKSSRLSPDDSLMAFTAHADLAGGTAGGGGGTGAGTGGSAGTGSGSTSADG</sequence>
<evidence type="ECO:0000313" key="4">
    <source>
        <dbReference type="Proteomes" id="UP000177372"/>
    </source>
</evidence>
<keyword evidence="2" id="KW-0472">Membrane</keyword>
<feature type="transmembrane region" description="Helical" evidence="2">
    <location>
        <begin position="12"/>
        <end position="31"/>
    </location>
</feature>
<dbReference type="STRING" id="1798512.A3A39_03495"/>
<keyword evidence="2" id="KW-0812">Transmembrane</keyword>
<feature type="compositionally biased region" description="Gly residues" evidence="1">
    <location>
        <begin position="58"/>
        <end position="74"/>
    </location>
</feature>
<reference evidence="3 4" key="1">
    <citation type="journal article" date="2016" name="Nat. Commun.">
        <title>Thousands of microbial genomes shed light on interconnected biogeochemical processes in an aquifer system.</title>
        <authorList>
            <person name="Anantharaman K."/>
            <person name="Brown C.T."/>
            <person name="Hug L.A."/>
            <person name="Sharon I."/>
            <person name="Castelle C.J."/>
            <person name="Probst A.J."/>
            <person name="Thomas B.C."/>
            <person name="Singh A."/>
            <person name="Wilkins M.J."/>
            <person name="Karaoz U."/>
            <person name="Brodie E.L."/>
            <person name="Williams K.H."/>
            <person name="Hubbard S.S."/>
            <person name="Banfield J.F."/>
        </authorList>
    </citation>
    <scope>NUCLEOTIDE SEQUENCE [LARGE SCALE GENOMIC DNA]</scope>
</reference>
<keyword evidence="2" id="KW-1133">Transmembrane helix</keyword>
<dbReference type="EMBL" id="MFLZ01000010">
    <property type="protein sequence ID" value="OGG80307.1"/>
    <property type="molecule type" value="Genomic_DNA"/>
</dbReference>
<evidence type="ECO:0000256" key="1">
    <source>
        <dbReference type="SAM" id="MobiDB-lite"/>
    </source>
</evidence>
<protein>
    <submittedName>
        <fullName evidence="3">Uncharacterized protein</fullName>
    </submittedName>
</protein>
<feature type="region of interest" description="Disordered" evidence="1">
    <location>
        <begin position="58"/>
        <end position="81"/>
    </location>
</feature>
<dbReference type="Proteomes" id="UP000177372">
    <property type="component" value="Unassembled WGS sequence"/>
</dbReference>
<gene>
    <name evidence="3" type="ORF">A3A39_03495</name>
</gene>
<comment type="caution">
    <text evidence="3">The sequence shown here is derived from an EMBL/GenBank/DDBJ whole genome shotgun (WGS) entry which is preliminary data.</text>
</comment>
<evidence type="ECO:0000313" key="3">
    <source>
        <dbReference type="EMBL" id="OGG80307.1"/>
    </source>
</evidence>
<dbReference type="AlphaFoldDB" id="A0A1F6F389"/>
<evidence type="ECO:0000256" key="2">
    <source>
        <dbReference type="SAM" id="Phobius"/>
    </source>
</evidence>
<proteinExistence type="predicted"/>
<accession>A0A1F6F389</accession>
<name>A0A1F6F389_9BACT</name>